<dbReference type="EMBL" id="JAQQWI010000005">
    <property type="protein sequence ID" value="KAK8035941.1"/>
    <property type="molecule type" value="Genomic_DNA"/>
</dbReference>
<feature type="compositionally biased region" description="Basic and acidic residues" evidence="1">
    <location>
        <begin position="10"/>
        <end position="24"/>
    </location>
</feature>
<name>A0ABR1SNN5_9PEZI</name>
<feature type="compositionally biased region" description="Low complexity" evidence="1">
    <location>
        <begin position="307"/>
        <end position="322"/>
    </location>
</feature>
<comment type="caution">
    <text evidence="2">The sequence shown here is derived from an EMBL/GenBank/DDBJ whole genome shotgun (WGS) entry which is preliminary data.</text>
</comment>
<proteinExistence type="predicted"/>
<evidence type="ECO:0000313" key="3">
    <source>
        <dbReference type="Proteomes" id="UP001396898"/>
    </source>
</evidence>
<reference evidence="2 3" key="1">
    <citation type="submission" date="2023-01" db="EMBL/GenBank/DDBJ databases">
        <title>Analysis of 21 Apiospora genomes using comparative genomics revels a genus with tremendous synthesis potential of carbohydrate active enzymes and secondary metabolites.</title>
        <authorList>
            <person name="Sorensen T."/>
        </authorList>
    </citation>
    <scope>NUCLEOTIDE SEQUENCE [LARGE SCALE GENOMIC DNA]</scope>
    <source>
        <strain evidence="2 3">CBS 20057</strain>
    </source>
</reference>
<organism evidence="2 3">
    <name type="scientific">Apiospora marii</name>
    <dbReference type="NCBI Taxonomy" id="335849"/>
    <lineage>
        <taxon>Eukaryota</taxon>
        <taxon>Fungi</taxon>
        <taxon>Dikarya</taxon>
        <taxon>Ascomycota</taxon>
        <taxon>Pezizomycotina</taxon>
        <taxon>Sordariomycetes</taxon>
        <taxon>Xylariomycetidae</taxon>
        <taxon>Amphisphaeriales</taxon>
        <taxon>Apiosporaceae</taxon>
        <taxon>Apiospora</taxon>
    </lineage>
</organism>
<feature type="region of interest" description="Disordered" evidence="1">
    <location>
        <begin position="1"/>
        <end position="29"/>
    </location>
</feature>
<keyword evidence="3" id="KW-1185">Reference proteome</keyword>
<evidence type="ECO:0000256" key="1">
    <source>
        <dbReference type="SAM" id="MobiDB-lite"/>
    </source>
</evidence>
<protein>
    <submittedName>
        <fullName evidence="2">Uncharacterized protein</fullName>
    </submittedName>
</protein>
<feature type="region of interest" description="Disordered" evidence="1">
    <location>
        <begin position="300"/>
        <end position="322"/>
    </location>
</feature>
<accession>A0ABR1SNN5</accession>
<evidence type="ECO:0000313" key="2">
    <source>
        <dbReference type="EMBL" id="KAK8035941.1"/>
    </source>
</evidence>
<sequence length="408" mass="45986">MHVSDQTKGIIKEDVADETKESRIQRAKNGGPWGIREQLLRHAEEGKGPSLKLPKFRLDQELPYARVPALKNLGKYPPEFDRIVTRLYTHMPCDFFTRAQCRLYRETFEDEPVEVPKPDVITFLAYVPLVLRSAAEDHLAFFPNLFRAVYARAYLSGEMNHPDYKEATPSPPISHAAIMQAWATPTSELLPQDLPGWDAPSFEAAKLNTHPRPCNSNNVSETVAILGTLDDIYPTRARFDHAPRKDIIFELVPVSVKRPFDIVEETYNDPLEIHALKRQFESGGCRKLLVPEHAALPSLIPKERRAPSGSSTASSARSHSTDSFGISSDLIHKLVAEEVARRAQGIFDDLIARTQGLIKASDVFYTVQDYQDVSQVIMPSLKGDYFLYPEVMEGYVEDEPCWKCSFGA</sequence>
<dbReference type="Proteomes" id="UP001396898">
    <property type="component" value="Unassembled WGS sequence"/>
</dbReference>
<gene>
    <name evidence="2" type="ORF">PG991_002014</name>
</gene>